<keyword evidence="11" id="KW-0407">Ion channel</keyword>
<organism evidence="14 15">
    <name type="scientific">Levilactobacillus brevis KB290</name>
    <dbReference type="NCBI Taxonomy" id="1001583"/>
    <lineage>
        <taxon>Bacteria</taxon>
        <taxon>Bacillati</taxon>
        <taxon>Bacillota</taxon>
        <taxon>Bacilli</taxon>
        <taxon>Lactobacillales</taxon>
        <taxon>Lactobacillaceae</taxon>
        <taxon>Levilactobacillus</taxon>
    </lineage>
</organism>
<evidence type="ECO:0000256" key="10">
    <source>
        <dbReference type="ARBA" id="ARBA00023136"/>
    </source>
</evidence>
<comment type="catalytic activity">
    <reaction evidence="12">
        <text>K(+)(in) = K(+)(out)</text>
        <dbReference type="Rhea" id="RHEA:29463"/>
        <dbReference type="ChEBI" id="CHEBI:29103"/>
    </reaction>
</comment>
<evidence type="ECO:0000256" key="5">
    <source>
        <dbReference type="ARBA" id="ARBA00022692"/>
    </source>
</evidence>
<comment type="similarity">
    <text evidence="2">Belongs to the TMEM175 family.</text>
</comment>
<feature type="transmembrane region" description="Helical" evidence="13">
    <location>
        <begin position="36"/>
        <end position="58"/>
    </location>
</feature>
<evidence type="ECO:0008006" key="16">
    <source>
        <dbReference type="Google" id="ProtNLM"/>
    </source>
</evidence>
<accession>M5ADH1</accession>
<proteinExistence type="inferred from homology"/>
<evidence type="ECO:0000256" key="2">
    <source>
        <dbReference type="ARBA" id="ARBA00006920"/>
    </source>
</evidence>
<evidence type="ECO:0000256" key="13">
    <source>
        <dbReference type="SAM" id="Phobius"/>
    </source>
</evidence>
<dbReference type="EMBL" id="AP012167">
    <property type="protein sequence ID" value="BAN06392.1"/>
    <property type="molecule type" value="Genomic_DNA"/>
</dbReference>
<keyword evidence="10 13" id="KW-0472">Membrane</keyword>
<dbReference type="GO" id="GO:0015252">
    <property type="term" value="F:proton channel activity"/>
    <property type="evidence" value="ECO:0007669"/>
    <property type="project" value="InterPro"/>
</dbReference>
<keyword evidence="7" id="KW-0630">Potassium</keyword>
<dbReference type="GO" id="GO:0005267">
    <property type="term" value="F:potassium channel activity"/>
    <property type="evidence" value="ECO:0007669"/>
    <property type="project" value="UniProtKB-KW"/>
</dbReference>
<evidence type="ECO:0000256" key="3">
    <source>
        <dbReference type="ARBA" id="ARBA00022448"/>
    </source>
</evidence>
<comment type="subcellular location">
    <subcellularLocation>
        <location evidence="1">Membrane</location>
        <topology evidence="1">Multi-pass membrane protein</topology>
    </subcellularLocation>
</comment>
<feature type="transmembrane region" description="Helical" evidence="13">
    <location>
        <begin position="147"/>
        <end position="180"/>
    </location>
</feature>
<feature type="transmembrane region" description="Helical" evidence="13">
    <location>
        <begin position="107"/>
        <end position="126"/>
    </location>
</feature>
<evidence type="ECO:0000256" key="7">
    <source>
        <dbReference type="ARBA" id="ARBA00022958"/>
    </source>
</evidence>
<evidence type="ECO:0000256" key="1">
    <source>
        <dbReference type="ARBA" id="ARBA00004141"/>
    </source>
</evidence>
<dbReference type="HOGENOM" id="CLU_090238_1_0_9"/>
<feature type="transmembrane region" description="Helical" evidence="13">
    <location>
        <begin position="79"/>
        <end position="101"/>
    </location>
</feature>
<keyword evidence="3" id="KW-0813">Transport</keyword>
<keyword evidence="5 13" id="KW-0812">Transmembrane</keyword>
<dbReference type="GO" id="GO:0016020">
    <property type="term" value="C:membrane"/>
    <property type="evidence" value="ECO:0007669"/>
    <property type="project" value="UniProtKB-SubCell"/>
</dbReference>
<evidence type="ECO:0000256" key="11">
    <source>
        <dbReference type="ARBA" id="ARBA00023303"/>
    </source>
</evidence>
<dbReference type="PANTHER" id="PTHR31462">
    <property type="entry name" value="ENDOSOMAL/LYSOSOMAL POTASSIUM CHANNEL TMEM175"/>
    <property type="match status" value="1"/>
</dbReference>
<gene>
    <name evidence="14" type="ORF">LVISKB_0757</name>
</gene>
<evidence type="ECO:0000256" key="4">
    <source>
        <dbReference type="ARBA" id="ARBA00022538"/>
    </source>
</evidence>
<dbReference type="InterPro" id="IPR010617">
    <property type="entry name" value="TMEM175-like"/>
</dbReference>
<dbReference type="Proteomes" id="UP000012042">
    <property type="component" value="Chromosome"/>
</dbReference>
<dbReference type="PATRIC" id="fig|1001583.3.peg.747"/>
<evidence type="ECO:0000256" key="6">
    <source>
        <dbReference type="ARBA" id="ARBA00022826"/>
    </source>
</evidence>
<feature type="transmembrane region" description="Helical" evidence="13">
    <location>
        <begin position="12"/>
        <end position="30"/>
    </location>
</feature>
<dbReference type="KEGG" id="lbk:LVISKB_0757"/>
<keyword evidence="6" id="KW-0631">Potassium channel</keyword>
<keyword evidence="9" id="KW-0406">Ion transport</keyword>
<dbReference type="Pfam" id="PF06736">
    <property type="entry name" value="TMEM175"/>
    <property type="match status" value="1"/>
</dbReference>
<reference evidence="14 15" key="1">
    <citation type="journal article" date="2013" name="PLoS ONE">
        <title>Genomic Analysis by Deep Sequencing of the Probiotic Lactobacillus brevis KB290 Harboring Nine Plasmids Reveals Genomic Stability.</title>
        <authorList>
            <person name="Fukao M."/>
            <person name="Oshima K."/>
            <person name="Morita H."/>
            <person name="Toh H."/>
            <person name="Suda W."/>
            <person name="Kim S.W."/>
            <person name="Suzuki S."/>
            <person name="Yakabe T."/>
            <person name="Hattori M."/>
            <person name="Yajima N."/>
        </authorList>
    </citation>
    <scope>NUCLEOTIDE SEQUENCE [LARGE SCALE GENOMIC DNA]</scope>
    <source>
        <strain evidence="14 15">KB290</strain>
    </source>
</reference>
<evidence type="ECO:0000256" key="9">
    <source>
        <dbReference type="ARBA" id="ARBA00023065"/>
    </source>
</evidence>
<name>M5ADH1_LEVBR</name>
<evidence type="ECO:0000313" key="14">
    <source>
        <dbReference type="EMBL" id="BAN06392.1"/>
    </source>
</evidence>
<evidence type="ECO:0000256" key="8">
    <source>
        <dbReference type="ARBA" id="ARBA00022989"/>
    </source>
</evidence>
<evidence type="ECO:0000256" key="12">
    <source>
        <dbReference type="ARBA" id="ARBA00034430"/>
    </source>
</evidence>
<evidence type="ECO:0000313" key="15">
    <source>
        <dbReference type="Proteomes" id="UP000012042"/>
    </source>
</evidence>
<sequence>MTMMKKERFEAFTDAVIAIILTILVLELRLPEHNHSAQALIAILPQFAAYIMTFIFIATMWVNHHFLFSQAQTINNQIIWVNFIWLFVASLLPATTAWLGADIFARPSAILYIINVLLFNLTMAVLRRQVIAKNHIDNMYNLSHQENLSFGINLVTLVITWFFPPFPFVGLVINVIVWLMPHTKESGRSR</sequence>
<keyword evidence="4" id="KW-0633">Potassium transport</keyword>
<protein>
    <recommendedName>
        <fullName evidence="16">Integral membrane protein</fullName>
    </recommendedName>
</protein>
<dbReference type="AlphaFoldDB" id="M5ADH1"/>
<dbReference type="PANTHER" id="PTHR31462:SF5">
    <property type="entry name" value="ENDOSOMAL_LYSOSOMAL PROTON CHANNEL TMEM175"/>
    <property type="match status" value="1"/>
</dbReference>
<keyword evidence="8 13" id="KW-1133">Transmembrane helix</keyword>